<accession>A0A1I7SG81</accession>
<keyword evidence="4" id="KW-1185">Reference proteome</keyword>
<feature type="transmembrane region" description="Helical" evidence="1">
    <location>
        <begin position="184"/>
        <end position="208"/>
    </location>
</feature>
<keyword evidence="1" id="KW-1133">Transmembrane helix</keyword>
<sequence>MPRSCSLHFLMKTAEGTFVTVRYVELFAWIVTLALSVYFNRKIWKVPTISRNLRIIIMVSTAFCLYISLIHVLFNFIPAKYYNCVHKDYRWTAVALNGLMLIAHIQIIMVEFKYVLIALERLYAYRLKGRYDEYCNCFIVRAYLKCFLGSMIIFILRVVFIIYMNPEMHSDELIVWTIHMDSSVWGLFFMFVISSMAMMFSVVIFFYLHVRIRKDEGNSYCLRLRYEIKQTKHVLRYIISLVGLAFLLLFVCVLYYVGMFYYMFHDGLTDYSYQIRSIKTVLMTSLSVYNFACMAFMIRGFPQLQKAIYRDFAFLEKRISEPQMSRVAPGMESDMYFKQLHNSWL</sequence>
<dbReference type="AlphaFoldDB" id="A0A1I7SG81"/>
<feature type="transmembrane region" description="Helical" evidence="1">
    <location>
        <begin position="20"/>
        <end position="40"/>
    </location>
</feature>
<evidence type="ECO:0000313" key="5">
    <source>
        <dbReference type="WBParaSite" id="BXY_1204500.1"/>
    </source>
</evidence>
<name>A0A1I7SG81_BURXY</name>
<keyword evidence="1" id="KW-0812">Transmembrane</keyword>
<dbReference type="Proteomes" id="UP000659654">
    <property type="component" value="Unassembled WGS sequence"/>
</dbReference>
<feature type="transmembrane region" description="Helical" evidence="1">
    <location>
        <begin position="277"/>
        <end position="298"/>
    </location>
</feature>
<dbReference type="Proteomes" id="UP000095284">
    <property type="component" value="Unplaced"/>
</dbReference>
<gene>
    <name evidence="2" type="ORF">BXYJ_LOCUS2946</name>
</gene>
<organism evidence="3 5">
    <name type="scientific">Bursaphelenchus xylophilus</name>
    <name type="common">Pinewood nematode worm</name>
    <name type="synonym">Aphelenchoides xylophilus</name>
    <dbReference type="NCBI Taxonomy" id="6326"/>
    <lineage>
        <taxon>Eukaryota</taxon>
        <taxon>Metazoa</taxon>
        <taxon>Ecdysozoa</taxon>
        <taxon>Nematoda</taxon>
        <taxon>Chromadorea</taxon>
        <taxon>Rhabditida</taxon>
        <taxon>Tylenchina</taxon>
        <taxon>Tylenchomorpha</taxon>
        <taxon>Aphelenchoidea</taxon>
        <taxon>Aphelenchoididae</taxon>
        <taxon>Bursaphelenchus</taxon>
    </lineage>
</organism>
<keyword evidence="1" id="KW-0472">Membrane</keyword>
<reference evidence="5" key="1">
    <citation type="submission" date="2016-11" db="UniProtKB">
        <authorList>
            <consortium name="WormBaseParasite"/>
        </authorList>
    </citation>
    <scope>IDENTIFICATION</scope>
</reference>
<evidence type="ECO:0000313" key="2">
    <source>
        <dbReference type="EMBL" id="CAD5213275.1"/>
    </source>
</evidence>
<feature type="transmembrane region" description="Helical" evidence="1">
    <location>
        <begin position="234"/>
        <end position="257"/>
    </location>
</feature>
<protein>
    <submittedName>
        <fullName evidence="2">(pine wood nematode) hypothetical protein</fullName>
    </submittedName>
</protein>
<feature type="transmembrane region" description="Helical" evidence="1">
    <location>
        <begin position="138"/>
        <end position="164"/>
    </location>
</feature>
<dbReference type="EMBL" id="CAJFCV020000002">
    <property type="protein sequence ID" value="CAG9092246.1"/>
    <property type="molecule type" value="Genomic_DNA"/>
</dbReference>
<evidence type="ECO:0000313" key="4">
    <source>
        <dbReference type="Proteomes" id="UP000659654"/>
    </source>
</evidence>
<feature type="transmembrane region" description="Helical" evidence="1">
    <location>
        <begin position="94"/>
        <end position="117"/>
    </location>
</feature>
<dbReference type="EMBL" id="CAJFDI010000002">
    <property type="protein sequence ID" value="CAD5213275.1"/>
    <property type="molecule type" value="Genomic_DNA"/>
</dbReference>
<evidence type="ECO:0000313" key="3">
    <source>
        <dbReference type="Proteomes" id="UP000095284"/>
    </source>
</evidence>
<feature type="transmembrane region" description="Helical" evidence="1">
    <location>
        <begin position="52"/>
        <end position="74"/>
    </location>
</feature>
<evidence type="ECO:0000256" key="1">
    <source>
        <dbReference type="SAM" id="Phobius"/>
    </source>
</evidence>
<reference evidence="2" key="2">
    <citation type="submission" date="2020-09" db="EMBL/GenBank/DDBJ databases">
        <authorList>
            <person name="Kikuchi T."/>
        </authorList>
    </citation>
    <scope>NUCLEOTIDE SEQUENCE</scope>
    <source>
        <strain evidence="2">Ka4C1</strain>
    </source>
</reference>
<dbReference type="Proteomes" id="UP000582659">
    <property type="component" value="Unassembled WGS sequence"/>
</dbReference>
<proteinExistence type="predicted"/>
<dbReference type="WBParaSite" id="BXY_1204500.1">
    <property type="protein sequence ID" value="BXY_1204500.1"/>
    <property type="gene ID" value="BXY_1204500"/>
</dbReference>